<protein>
    <recommendedName>
        <fullName evidence="3">Fumarylacetoacetase-like C-terminal domain-containing protein</fullName>
    </recommendedName>
</protein>
<evidence type="ECO:0000313" key="5">
    <source>
        <dbReference type="Proteomes" id="UP000286097"/>
    </source>
</evidence>
<dbReference type="Gene3D" id="3.90.850.10">
    <property type="entry name" value="Fumarylacetoacetase-like, C-terminal domain"/>
    <property type="match status" value="1"/>
</dbReference>
<reference evidence="4 5" key="1">
    <citation type="submission" date="2018-06" db="EMBL/GenBank/DDBJ databases">
        <title>Comparative genomics of downy mildews reveals potential adaptations to biotrophy.</title>
        <authorList>
            <person name="Fletcher K."/>
            <person name="Klosterman S.J."/>
            <person name="Derevnina L."/>
            <person name="Martin F."/>
            <person name="Koike S."/>
            <person name="Reyes Chin-Wo S."/>
            <person name="Mou B."/>
            <person name="Michelmore R."/>
        </authorList>
    </citation>
    <scope>NUCLEOTIDE SEQUENCE [LARGE SCALE GENOMIC DNA]</scope>
    <source>
        <strain evidence="4 5">R13</strain>
    </source>
</reference>
<organism evidence="4 5">
    <name type="scientific">Peronospora effusa</name>
    <dbReference type="NCBI Taxonomy" id="542832"/>
    <lineage>
        <taxon>Eukaryota</taxon>
        <taxon>Sar</taxon>
        <taxon>Stramenopiles</taxon>
        <taxon>Oomycota</taxon>
        <taxon>Peronosporomycetes</taxon>
        <taxon>Peronosporales</taxon>
        <taxon>Peronosporaceae</taxon>
        <taxon>Peronospora</taxon>
    </lineage>
</organism>
<dbReference type="AlphaFoldDB" id="A0A425CI65"/>
<dbReference type="GO" id="GO:0046872">
    <property type="term" value="F:metal ion binding"/>
    <property type="evidence" value="ECO:0007669"/>
    <property type="project" value="UniProtKB-KW"/>
</dbReference>
<comment type="caution">
    <text evidence="4">The sequence shown here is derived from an EMBL/GenBank/DDBJ whole genome shotgun (WGS) entry which is preliminary data.</text>
</comment>
<proteinExistence type="inferred from homology"/>
<dbReference type="InterPro" id="IPR011234">
    <property type="entry name" value="Fumarylacetoacetase-like_C"/>
</dbReference>
<feature type="domain" description="Fumarylacetoacetase-like C-terminal" evidence="3">
    <location>
        <begin position="10"/>
        <end position="218"/>
    </location>
</feature>
<dbReference type="Pfam" id="PF01557">
    <property type="entry name" value="FAA_hydrolase"/>
    <property type="match status" value="1"/>
</dbReference>
<sequence>MAPIIIYSKKIIAIGKNYEAHAREMGAASAPKDPVLFLKPTTRINNVMDSYVRNGGSVLLPPGIGQVHHEVELGVVIGKTGKDIDENVSMDYVAGYALAIDMTARELQTKAKKAGLPWTHAKGLDTFTPISDFIPKSAVPSPHNLNIWLKVDDELRQNGNTSDMVHSIPFLIAHVSRIMTLEEGDLLITGTPAGVGPVPPNSVLTAGITGLIDLRFPVKTRVYKT</sequence>
<dbReference type="EMBL" id="QKXF01000111">
    <property type="protein sequence ID" value="RQM16708.1"/>
    <property type="molecule type" value="Genomic_DNA"/>
</dbReference>
<evidence type="ECO:0000256" key="1">
    <source>
        <dbReference type="ARBA" id="ARBA00010211"/>
    </source>
</evidence>
<dbReference type="VEuPathDB" id="FungiDB:DD237_001740"/>
<accession>A0A425CI65</accession>
<name>A0A425CI65_9STRA</name>
<comment type="similarity">
    <text evidence="1">Belongs to the FAH family.</text>
</comment>
<evidence type="ECO:0000259" key="3">
    <source>
        <dbReference type="Pfam" id="PF01557"/>
    </source>
</evidence>
<dbReference type="InterPro" id="IPR036663">
    <property type="entry name" value="Fumarylacetoacetase_C_sf"/>
</dbReference>
<dbReference type="SUPFAM" id="SSF56529">
    <property type="entry name" value="FAH"/>
    <property type="match status" value="1"/>
</dbReference>
<dbReference type="FunFam" id="3.90.850.10:FF:000003">
    <property type="entry name" value="Fumarylacetoacetate hydrolase domain-containing 1"/>
    <property type="match status" value="1"/>
</dbReference>
<dbReference type="GO" id="GO:0019752">
    <property type="term" value="P:carboxylic acid metabolic process"/>
    <property type="evidence" value="ECO:0007669"/>
    <property type="project" value="UniProtKB-ARBA"/>
</dbReference>
<evidence type="ECO:0000313" key="4">
    <source>
        <dbReference type="EMBL" id="RQM16708.1"/>
    </source>
</evidence>
<dbReference type="PANTHER" id="PTHR11820">
    <property type="entry name" value="ACYLPYRUVASE"/>
    <property type="match status" value="1"/>
</dbReference>
<gene>
    <name evidence="4" type="ORF">DD237_001740</name>
</gene>
<dbReference type="GO" id="GO:0018773">
    <property type="term" value="F:acetylpyruvate hydrolase activity"/>
    <property type="evidence" value="ECO:0007669"/>
    <property type="project" value="TreeGrafter"/>
</dbReference>
<evidence type="ECO:0000256" key="2">
    <source>
        <dbReference type="ARBA" id="ARBA00022723"/>
    </source>
</evidence>
<dbReference type="Proteomes" id="UP000286097">
    <property type="component" value="Unassembled WGS sequence"/>
</dbReference>
<dbReference type="PANTHER" id="PTHR11820:SF7">
    <property type="entry name" value="ACYLPYRUVASE FAHD1, MITOCHONDRIAL"/>
    <property type="match status" value="1"/>
</dbReference>
<keyword evidence="2" id="KW-0479">Metal-binding</keyword>
<dbReference type="GO" id="GO:0005739">
    <property type="term" value="C:mitochondrion"/>
    <property type="evidence" value="ECO:0007669"/>
    <property type="project" value="TreeGrafter"/>
</dbReference>